<evidence type="ECO:0000313" key="1">
    <source>
        <dbReference type="EMBL" id="EGE06547.1"/>
    </source>
</evidence>
<dbReference type="VEuPathDB" id="FungiDB:TEQG_08729"/>
<evidence type="ECO:0000313" key="2">
    <source>
        <dbReference type="Proteomes" id="UP000009169"/>
    </source>
</evidence>
<name>F2PXC9_TRIEC</name>
<dbReference type="EMBL" id="DS995749">
    <property type="protein sequence ID" value="EGE06547.1"/>
    <property type="molecule type" value="Genomic_DNA"/>
</dbReference>
<dbReference type="AlphaFoldDB" id="F2PXC9"/>
<protein>
    <submittedName>
        <fullName evidence="1">Uncharacterized protein</fullName>
    </submittedName>
</protein>
<gene>
    <name evidence="1" type="ORF">TEQG_08729</name>
</gene>
<organism evidence="1 2">
    <name type="scientific">Trichophyton equinum (strain ATCC MYA-4606 / CBS 127.97)</name>
    <name type="common">Horse ringworm fungus</name>
    <dbReference type="NCBI Taxonomy" id="559882"/>
    <lineage>
        <taxon>Eukaryota</taxon>
        <taxon>Fungi</taxon>
        <taxon>Dikarya</taxon>
        <taxon>Ascomycota</taxon>
        <taxon>Pezizomycotina</taxon>
        <taxon>Eurotiomycetes</taxon>
        <taxon>Eurotiomycetidae</taxon>
        <taxon>Onygenales</taxon>
        <taxon>Arthrodermataceae</taxon>
        <taxon>Trichophyton</taxon>
    </lineage>
</organism>
<reference evidence="2" key="1">
    <citation type="journal article" date="2012" name="MBio">
        <title>Comparative genome analysis of Trichophyton rubrum and related dermatophytes reveals candidate genes involved in infection.</title>
        <authorList>
            <person name="Martinez D.A."/>
            <person name="Oliver B.G."/>
            <person name="Graeser Y."/>
            <person name="Goldberg J.M."/>
            <person name="Li W."/>
            <person name="Martinez-Rossi N.M."/>
            <person name="Monod M."/>
            <person name="Shelest E."/>
            <person name="Barton R.C."/>
            <person name="Birch E."/>
            <person name="Brakhage A.A."/>
            <person name="Chen Z."/>
            <person name="Gurr S.J."/>
            <person name="Heiman D."/>
            <person name="Heitman J."/>
            <person name="Kosti I."/>
            <person name="Rossi A."/>
            <person name="Saif S."/>
            <person name="Samalova M."/>
            <person name="Saunders C.W."/>
            <person name="Shea T."/>
            <person name="Summerbell R.C."/>
            <person name="Xu J."/>
            <person name="Young S."/>
            <person name="Zeng Q."/>
            <person name="Birren B.W."/>
            <person name="Cuomo C.A."/>
            <person name="White T.C."/>
        </authorList>
    </citation>
    <scope>NUCLEOTIDE SEQUENCE [LARGE SCALE GENOMIC DNA]</scope>
    <source>
        <strain evidence="2">ATCC MYA-4606 / CBS 127.97</strain>
    </source>
</reference>
<accession>F2PXC9</accession>
<keyword evidence="2" id="KW-1185">Reference proteome</keyword>
<dbReference type="HOGENOM" id="CLU_2401249_0_0_1"/>
<proteinExistence type="predicted"/>
<sequence length="93" mass="10086">MAWLVGPSYKCTSRMHRTGPDEEPPRRCDDCGMSKHLGPFLAVDGAPAGCPGRLRSAAIAALSQPNAARFSANLWVPRVDGGICRILHDWPPF</sequence>
<dbReference type="Proteomes" id="UP000009169">
    <property type="component" value="Unassembled WGS sequence"/>
</dbReference>